<keyword evidence="6" id="KW-1185">Reference proteome</keyword>
<comment type="caution">
    <text evidence="5">The sequence shown here is derived from an EMBL/GenBank/DDBJ whole genome shotgun (WGS) entry which is preliminary data.</text>
</comment>
<comment type="similarity">
    <text evidence="1">Belongs to the bacterial solute-binding protein ModA family.</text>
</comment>
<evidence type="ECO:0000256" key="4">
    <source>
        <dbReference type="SAM" id="SignalP"/>
    </source>
</evidence>
<dbReference type="CDD" id="cd13537">
    <property type="entry name" value="PBP2_YvgL_like"/>
    <property type="match status" value="1"/>
</dbReference>
<accession>A0ABS4EYG3</accession>
<evidence type="ECO:0000256" key="2">
    <source>
        <dbReference type="ARBA" id="ARBA00022723"/>
    </source>
</evidence>
<dbReference type="Proteomes" id="UP000783390">
    <property type="component" value="Unassembled WGS sequence"/>
</dbReference>
<sequence length="259" mass="29041">MRKKIMSLVLFGTMLISLVVLSGCDKNDKKESKQITVSIAASLQKPMDKIKEEFKKETGIDVNYNIGGSGTLKKQISQGADVDIFFSANTKYANELVKEGLVNKDNTYNFLTNSLVLIGGKDENKNINSLDDLKNVSKKIAIGEISTVPAGQYAKQTLDKLKLWDDLKGKFVYAKSVNNVVNYVDSGDASYGFVYKTDAMKAKDSKIVYEVPNKYHKKIEYVLCLLKNTKNKEESEKFVDFLKGDKSKKIFKEYGFGVE</sequence>
<name>A0ABS4EYG3_9CLOT</name>
<dbReference type="PROSITE" id="PS51257">
    <property type="entry name" value="PROKAR_LIPOPROTEIN"/>
    <property type="match status" value="1"/>
</dbReference>
<reference evidence="5 6" key="1">
    <citation type="submission" date="2021-03" db="EMBL/GenBank/DDBJ databases">
        <title>Genomic Encyclopedia of Type Strains, Phase IV (KMG-IV): sequencing the most valuable type-strain genomes for metagenomic binning, comparative biology and taxonomic classification.</title>
        <authorList>
            <person name="Goeker M."/>
        </authorList>
    </citation>
    <scope>NUCLEOTIDE SEQUENCE [LARGE SCALE GENOMIC DNA]</scope>
    <source>
        <strain evidence="5 6">DSM 3984</strain>
    </source>
</reference>
<dbReference type="EMBL" id="JAGGJZ010000001">
    <property type="protein sequence ID" value="MBP1889032.1"/>
    <property type="molecule type" value="Genomic_DNA"/>
</dbReference>
<dbReference type="PIRSF" id="PIRSF004846">
    <property type="entry name" value="ModA"/>
    <property type="match status" value="1"/>
</dbReference>
<dbReference type="Pfam" id="PF13531">
    <property type="entry name" value="SBP_bac_11"/>
    <property type="match status" value="1"/>
</dbReference>
<dbReference type="PANTHER" id="PTHR30632">
    <property type="entry name" value="MOLYBDATE-BINDING PERIPLASMIC PROTEIN"/>
    <property type="match status" value="1"/>
</dbReference>
<dbReference type="RefSeq" id="WP_209795741.1">
    <property type="nucleotide sequence ID" value="NZ_JAGGJZ010000001.1"/>
</dbReference>
<feature type="chain" id="PRO_5046307165" evidence="4">
    <location>
        <begin position="23"/>
        <end position="259"/>
    </location>
</feature>
<organism evidence="5 6">
    <name type="scientific">Clostridium moniliforme</name>
    <dbReference type="NCBI Taxonomy" id="39489"/>
    <lineage>
        <taxon>Bacteria</taxon>
        <taxon>Bacillati</taxon>
        <taxon>Bacillota</taxon>
        <taxon>Clostridia</taxon>
        <taxon>Eubacteriales</taxon>
        <taxon>Clostridiaceae</taxon>
        <taxon>Clostridium</taxon>
    </lineage>
</organism>
<protein>
    <submittedName>
        <fullName evidence="5">Molybdate transport system substrate-binding protein</fullName>
    </submittedName>
</protein>
<evidence type="ECO:0000256" key="1">
    <source>
        <dbReference type="ARBA" id="ARBA00009175"/>
    </source>
</evidence>
<keyword evidence="3 4" id="KW-0732">Signal</keyword>
<keyword evidence="2" id="KW-0479">Metal-binding</keyword>
<dbReference type="InterPro" id="IPR005950">
    <property type="entry name" value="ModA"/>
</dbReference>
<dbReference type="NCBIfam" id="TIGR01256">
    <property type="entry name" value="modA"/>
    <property type="match status" value="1"/>
</dbReference>
<feature type="signal peptide" evidence="4">
    <location>
        <begin position="1"/>
        <end position="22"/>
    </location>
</feature>
<dbReference type="InterPro" id="IPR050682">
    <property type="entry name" value="ModA/WtpA"/>
</dbReference>
<dbReference type="InterPro" id="IPR041879">
    <property type="entry name" value="YvgL-like_PBP2"/>
</dbReference>
<evidence type="ECO:0000313" key="6">
    <source>
        <dbReference type="Proteomes" id="UP000783390"/>
    </source>
</evidence>
<gene>
    <name evidence="5" type="ORF">J2Z53_000611</name>
</gene>
<dbReference type="PANTHER" id="PTHR30632:SF0">
    <property type="entry name" value="SULFATE-BINDING PROTEIN"/>
    <property type="match status" value="1"/>
</dbReference>
<dbReference type="Gene3D" id="3.40.190.10">
    <property type="entry name" value="Periplasmic binding protein-like II"/>
    <property type="match status" value="2"/>
</dbReference>
<proteinExistence type="inferred from homology"/>
<evidence type="ECO:0000313" key="5">
    <source>
        <dbReference type="EMBL" id="MBP1889032.1"/>
    </source>
</evidence>
<dbReference type="SUPFAM" id="SSF53850">
    <property type="entry name" value="Periplasmic binding protein-like II"/>
    <property type="match status" value="1"/>
</dbReference>
<evidence type="ECO:0000256" key="3">
    <source>
        <dbReference type="ARBA" id="ARBA00022729"/>
    </source>
</evidence>